<evidence type="ECO:0000313" key="3">
    <source>
        <dbReference type="Proteomes" id="UP001235720"/>
    </source>
</evidence>
<keyword evidence="3" id="KW-1185">Reference proteome</keyword>
<evidence type="ECO:0000313" key="2">
    <source>
        <dbReference type="EMBL" id="MDM7887887.1"/>
    </source>
</evidence>
<dbReference type="RefSeq" id="WP_289469607.1">
    <property type="nucleotide sequence ID" value="NZ_JAUCMM010000003.1"/>
</dbReference>
<sequence length="80" mass="7997">MTDVSKEAESDDSENQAAAETGSVAGAEALDAVQESTAALTAAVTAATVPNLQQVSITQTMRSIQSAITAVQPYAAQAAA</sequence>
<dbReference type="Proteomes" id="UP001235720">
    <property type="component" value="Unassembled WGS sequence"/>
</dbReference>
<accession>A0ABT7TE89</accession>
<name>A0ABT7TE89_9MICO</name>
<reference evidence="2 3" key="1">
    <citation type="submission" date="2023-06" db="EMBL/GenBank/DDBJ databases">
        <authorList>
            <person name="Feng G."/>
            <person name="Li J."/>
            <person name="Zhu H."/>
        </authorList>
    </citation>
    <scope>NUCLEOTIDE SEQUENCE [LARGE SCALE GENOMIC DNA]</scope>
    <source>
        <strain evidence="2 3">RHCJP20</strain>
    </source>
</reference>
<proteinExistence type="predicted"/>
<feature type="region of interest" description="Disordered" evidence="1">
    <location>
        <begin position="1"/>
        <end position="23"/>
    </location>
</feature>
<comment type="caution">
    <text evidence="2">The sequence shown here is derived from an EMBL/GenBank/DDBJ whole genome shotgun (WGS) entry which is preliminary data.</text>
</comment>
<gene>
    <name evidence="2" type="ORF">QUG98_05400</name>
</gene>
<evidence type="ECO:0000256" key="1">
    <source>
        <dbReference type="SAM" id="MobiDB-lite"/>
    </source>
</evidence>
<dbReference type="EMBL" id="JAUCMM010000003">
    <property type="protein sequence ID" value="MDM7887887.1"/>
    <property type="molecule type" value="Genomic_DNA"/>
</dbReference>
<protein>
    <submittedName>
        <fullName evidence="2">Uncharacterized protein</fullName>
    </submittedName>
</protein>
<organism evidence="2 3">
    <name type="scientific">Curtobacterium subtropicum</name>
    <dbReference type="NCBI Taxonomy" id="3055138"/>
    <lineage>
        <taxon>Bacteria</taxon>
        <taxon>Bacillati</taxon>
        <taxon>Actinomycetota</taxon>
        <taxon>Actinomycetes</taxon>
        <taxon>Micrococcales</taxon>
        <taxon>Microbacteriaceae</taxon>
        <taxon>Curtobacterium</taxon>
    </lineage>
</organism>